<sequence length="125" mass="14253">MLKEWLVAATQQAVVVINLMVLVIILIGTVEAFIRGGWVLISSQAGHERRDVWLRYARWLVAGLTFQLAADIIETSITPSWEEIVKVGAIALIRTFLNFFLERDLAEMRERQNEMRKSKCVDAPP</sequence>
<keyword evidence="1" id="KW-0812">Transmembrane</keyword>
<dbReference type="AlphaFoldDB" id="A0A6B8M3R1"/>
<feature type="transmembrane region" description="Helical" evidence="1">
    <location>
        <begin position="12"/>
        <end position="34"/>
    </location>
</feature>
<dbReference type="PANTHER" id="PTHR38468">
    <property type="entry name" value="SLL0939 PROTEIN"/>
    <property type="match status" value="1"/>
</dbReference>
<dbReference type="KEGG" id="mpar:F7D14_04115"/>
<protein>
    <submittedName>
        <fullName evidence="2">DUF1622 domain-containing protein</fullName>
    </submittedName>
</protein>
<dbReference type="InterPro" id="IPR012427">
    <property type="entry name" value="DUF1622"/>
</dbReference>
<dbReference type="PANTHER" id="PTHR38468:SF1">
    <property type="entry name" value="SLL0939 PROTEIN"/>
    <property type="match status" value="1"/>
</dbReference>
<dbReference type="EMBL" id="CP044331">
    <property type="protein sequence ID" value="QGM96742.1"/>
    <property type="molecule type" value="Genomic_DNA"/>
</dbReference>
<dbReference type="Proteomes" id="UP000422569">
    <property type="component" value="Chromosome"/>
</dbReference>
<dbReference type="RefSeq" id="WP_016919697.1">
    <property type="nucleotide sequence ID" value="NZ_CP044331.1"/>
</dbReference>
<gene>
    <name evidence="2" type="ORF">F7D14_04115</name>
</gene>
<proteinExistence type="predicted"/>
<keyword evidence="3" id="KW-1185">Reference proteome</keyword>
<name>A0A6B8M3R1_9HYPH</name>
<evidence type="ECO:0000313" key="2">
    <source>
        <dbReference type="EMBL" id="QGM96742.1"/>
    </source>
</evidence>
<reference evidence="2 3" key="1">
    <citation type="submission" date="2019-09" db="EMBL/GenBank/DDBJ databases">
        <title>Isolation and complete genome sequencing of Methylocystis species.</title>
        <authorList>
            <person name="Rumah B.L."/>
            <person name="Stead C.E."/>
            <person name="Stevens B.C."/>
            <person name="Minton N.P."/>
            <person name="Grosse-Honebrink A."/>
            <person name="Zhang Y."/>
        </authorList>
    </citation>
    <scope>NUCLEOTIDE SEQUENCE [LARGE SCALE GENOMIC DNA]</scope>
    <source>
        <strain evidence="2 3">BRCS2</strain>
    </source>
</reference>
<evidence type="ECO:0000313" key="3">
    <source>
        <dbReference type="Proteomes" id="UP000422569"/>
    </source>
</evidence>
<accession>A0A6B8M3R1</accession>
<dbReference type="Pfam" id="PF07784">
    <property type="entry name" value="DUF1622"/>
    <property type="match status" value="1"/>
</dbReference>
<evidence type="ECO:0000256" key="1">
    <source>
        <dbReference type="SAM" id="Phobius"/>
    </source>
</evidence>
<organism evidence="2 3">
    <name type="scientific">Methylocystis parvus</name>
    <dbReference type="NCBI Taxonomy" id="134"/>
    <lineage>
        <taxon>Bacteria</taxon>
        <taxon>Pseudomonadati</taxon>
        <taxon>Pseudomonadota</taxon>
        <taxon>Alphaproteobacteria</taxon>
        <taxon>Hyphomicrobiales</taxon>
        <taxon>Methylocystaceae</taxon>
        <taxon>Methylocystis</taxon>
    </lineage>
</organism>
<keyword evidence="1" id="KW-1133">Transmembrane helix</keyword>
<keyword evidence="1" id="KW-0472">Membrane</keyword>